<name>A0A6N2YLR8_9FIRM</name>
<evidence type="ECO:0000313" key="10">
    <source>
        <dbReference type="EMBL" id="VYT66570.1"/>
    </source>
</evidence>
<dbReference type="InterPro" id="IPR003368">
    <property type="entry name" value="POMP_repeat"/>
</dbReference>
<dbReference type="Pfam" id="PF02415">
    <property type="entry name" value="Chlam_PMP"/>
    <property type="match status" value="1"/>
</dbReference>
<evidence type="ECO:0000256" key="4">
    <source>
        <dbReference type="ARBA" id="ARBA00022525"/>
    </source>
</evidence>
<feature type="domain" description="Bacterial Ig" evidence="9">
    <location>
        <begin position="371"/>
        <end position="439"/>
    </location>
</feature>
<dbReference type="PANTHER" id="PTHR11319">
    <property type="entry name" value="G PROTEIN-COUPLED RECEPTOR-RELATED"/>
    <property type="match status" value="1"/>
</dbReference>
<dbReference type="RefSeq" id="WP_156530545.1">
    <property type="nucleotide sequence ID" value="NZ_CACRUE010000005.1"/>
</dbReference>
<evidence type="ECO:0000256" key="2">
    <source>
        <dbReference type="ARBA" id="ARBA00004442"/>
    </source>
</evidence>
<evidence type="ECO:0000256" key="7">
    <source>
        <dbReference type="ARBA" id="ARBA00023237"/>
    </source>
</evidence>
<reference evidence="10" key="1">
    <citation type="submission" date="2019-11" db="EMBL/GenBank/DDBJ databases">
        <authorList>
            <person name="Feng L."/>
        </authorList>
    </citation>
    <scope>NUCLEOTIDE SEQUENCE</scope>
    <source>
        <strain evidence="10">IbartlettiiLFYP30</strain>
    </source>
</reference>
<accession>A0A6N2YLR8</accession>
<proteinExistence type="predicted"/>
<keyword evidence="7" id="KW-0998">Cell outer membrane</keyword>
<sequence length="609" mass="64139">MRNIKKKLLSLGLTAAMVASYTPATIFADEVGNQGNIIEVSTYQELKEALGYNKYDEEKGAFVATEGTAKEGDTIKLTADLIAETDKANPKGNKRTGDSATDARFDSTTGATVTVATNNVTIDGNGHTIDGDGYPTFDFDGVKGAELKNITVEDGAYTAKIGGAIFVEYGAEVSMDNITVKDSSANATSAFNGGGAIYINNHRGDAPKVTITNSQFINNKVGTNGETGNGGAIYGSTANLTVENTTFKGNKAANGGAIAMDGQSEFSSKSNIFKRNKAAVAGGAVYVSHGLSNTKKGMTIDSNVKAQMINSTFKKNSAVLAGDDVVYARYYDETYTGDTSATTLTSDSDFTDVTFAGKDRTQLAIKDFETALTINNVKYDATKVTGSGEVGATVTAYVGDEEIGSSVVGEDGKYEIEIAGQAGGTEITVKMSKDGYNTVEAAKNVLKQIKDFNVDRILPTSTKITGTGMPGAYVKAYVDGEQIGKTAKVGEDGKYSVAIPKQALKTKVTVKISSEGYYRRAKTSTVLNLFKKELTANTVKSTSTKITGKGQAGAYVKATVDGKQIGKTVKVKSNGTYSITIPKQKKGTEIQLKMSKAGTMGVYKTIIVK</sequence>
<evidence type="ECO:0000256" key="6">
    <source>
        <dbReference type="ARBA" id="ARBA00023136"/>
    </source>
</evidence>
<gene>
    <name evidence="10" type="ORF">IBLFYP30_00862</name>
</gene>
<dbReference type="GO" id="GO:0005576">
    <property type="term" value="C:extracellular region"/>
    <property type="evidence" value="ECO:0007669"/>
    <property type="project" value="UniProtKB-SubCell"/>
</dbReference>
<dbReference type="InterPro" id="IPR011050">
    <property type="entry name" value="Pectin_lyase_fold/virulence"/>
</dbReference>
<comment type="subcellular location">
    <subcellularLocation>
        <location evidence="1">Cell envelope</location>
    </subcellularLocation>
    <subcellularLocation>
        <location evidence="2">Cell outer membrane</location>
    </subcellularLocation>
    <subcellularLocation>
        <location evidence="3">Secreted</location>
    </subcellularLocation>
</comment>
<evidence type="ECO:0000256" key="5">
    <source>
        <dbReference type="ARBA" id="ARBA00022729"/>
    </source>
</evidence>
<dbReference type="InterPro" id="IPR041498">
    <property type="entry name" value="Big_6"/>
</dbReference>
<dbReference type="AlphaFoldDB" id="A0A6N2YLR8"/>
<organism evidence="10">
    <name type="scientific">Intestinibacter bartlettii</name>
    <dbReference type="NCBI Taxonomy" id="261299"/>
    <lineage>
        <taxon>Bacteria</taxon>
        <taxon>Bacillati</taxon>
        <taxon>Bacillota</taxon>
        <taxon>Clostridia</taxon>
        <taxon>Peptostreptococcales</taxon>
        <taxon>Peptostreptococcaceae</taxon>
        <taxon>Intestinibacter</taxon>
    </lineage>
</organism>
<dbReference type="NCBIfam" id="TIGR01376">
    <property type="entry name" value="POMP_repeat"/>
    <property type="match status" value="1"/>
</dbReference>
<feature type="signal peptide" evidence="8">
    <location>
        <begin position="1"/>
        <end position="28"/>
    </location>
</feature>
<dbReference type="PANTHER" id="PTHR11319:SF35">
    <property type="entry name" value="OUTER MEMBRANE PROTEIN PMPC-RELATED"/>
    <property type="match status" value="1"/>
</dbReference>
<evidence type="ECO:0000259" key="9">
    <source>
        <dbReference type="Pfam" id="PF17936"/>
    </source>
</evidence>
<feature type="chain" id="PRO_5026877962" description="Bacterial Ig domain-containing protein" evidence="8">
    <location>
        <begin position="29"/>
        <end position="609"/>
    </location>
</feature>
<dbReference type="SMART" id="SM00710">
    <property type="entry name" value="PbH1"/>
    <property type="match status" value="5"/>
</dbReference>
<dbReference type="EMBL" id="CACRUE010000005">
    <property type="protein sequence ID" value="VYT66570.1"/>
    <property type="molecule type" value="Genomic_DNA"/>
</dbReference>
<dbReference type="SUPFAM" id="SSF51126">
    <property type="entry name" value="Pectin lyase-like"/>
    <property type="match status" value="1"/>
</dbReference>
<protein>
    <recommendedName>
        <fullName evidence="9">Bacterial Ig domain-containing protein</fullName>
    </recommendedName>
</protein>
<dbReference type="Pfam" id="PF17936">
    <property type="entry name" value="Big_6"/>
    <property type="match status" value="2"/>
</dbReference>
<keyword evidence="4" id="KW-0964">Secreted</keyword>
<evidence type="ECO:0000256" key="8">
    <source>
        <dbReference type="SAM" id="SignalP"/>
    </source>
</evidence>
<dbReference type="Gene3D" id="2.60.40.10">
    <property type="entry name" value="Immunoglobulins"/>
    <property type="match status" value="2"/>
</dbReference>
<dbReference type="InterPro" id="IPR013783">
    <property type="entry name" value="Ig-like_fold"/>
</dbReference>
<dbReference type="InterPro" id="IPR012334">
    <property type="entry name" value="Pectin_lyas_fold"/>
</dbReference>
<dbReference type="InterPro" id="IPR006626">
    <property type="entry name" value="PbH1"/>
</dbReference>
<feature type="domain" description="Bacterial Ig" evidence="9">
    <location>
        <begin position="533"/>
        <end position="594"/>
    </location>
</feature>
<keyword evidence="6" id="KW-0472">Membrane</keyword>
<dbReference type="Gene3D" id="2.160.20.10">
    <property type="entry name" value="Single-stranded right-handed beta-helix, Pectin lyase-like"/>
    <property type="match status" value="1"/>
</dbReference>
<keyword evidence="5 8" id="KW-0732">Signal</keyword>
<evidence type="ECO:0000256" key="1">
    <source>
        <dbReference type="ARBA" id="ARBA00004196"/>
    </source>
</evidence>
<evidence type="ECO:0000256" key="3">
    <source>
        <dbReference type="ARBA" id="ARBA00004613"/>
    </source>
</evidence>
<dbReference type="GO" id="GO:0009279">
    <property type="term" value="C:cell outer membrane"/>
    <property type="evidence" value="ECO:0007669"/>
    <property type="project" value="UniProtKB-SubCell"/>
</dbReference>